<dbReference type="STRING" id="47839.BN973_03535"/>
<sequence length="94" mass="9404" precursor="true">MFGIANRLALIVPTAGALAVVATSVSAAIGRAAECGEGTLYDASSNSCVVAAQAPPQAVPPPPPPPPPAWSGPQPRVWVSICAPIRFISICTGV</sequence>
<dbReference type="EMBL" id="HG964446">
    <property type="protein sequence ID" value="CDO89163.1"/>
    <property type="molecule type" value="Genomic_DNA"/>
</dbReference>
<keyword evidence="1" id="KW-0732">Signal</keyword>
<dbReference type="HOGENOM" id="CLU_169625_0_0_11"/>
<evidence type="ECO:0000313" key="2">
    <source>
        <dbReference type="EMBL" id="CDO89163.1"/>
    </source>
</evidence>
<dbReference type="RefSeq" id="WP_084163435.1">
    <property type="nucleotide sequence ID" value="NZ_HG964446.1"/>
</dbReference>
<dbReference type="AlphaFoldDB" id="A0A024K0Y8"/>
<feature type="chain" id="PRO_5001531105" evidence="1">
    <location>
        <begin position="28"/>
        <end position="94"/>
    </location>
</feature>
<reference evidence="2" key="1">
    <citation type="journal article" date="2014" name="Genome Announc.">
        <title>Draft Genome Sequence of Mycobacterium triplex DSM 44626.</title>
        <authorList>
            <person name="Sassi M."/>
            <person name="Croce O."/>
            <person name="Robert C."/>
            <person name="Raoult D."/>
            <person name="Drancourt M."/>
        </authorList>
    </citation>
    <scope>NUCLEOTIDE SEQUENCE [LARGE SCALE GENOMIC DNA]</scope>
    <source>
        <strain evidence="2">DSM 44626</strain>
    </source>
</reference>
<protein>
    <submittedName>
        <fullName evidence="2">Uncharacterized protein</fullName>
    </submittedName>
</protein>
<feature type="signal peptide" evidence="1">
    <location>
        <begin position="1"/>
        <end position="27"/>
    </location>
</feature>
<proteinExistence type="predicted"/>
<evidence type="ECO:0000256" key="1">
    <source>
        <dbReference type="SAM" id="SignalP"/>
    </source>
</evidence>
<gene>
    <name evidence="2" type="ORF">BN973_03535</name>
</gene>
<reference evidence="2" key="2">
    <citation type="submission" date="2014-04" db="EMBL/GenBank/DDBJ databases">
        <authorList>
            <person name="Xu Y.W."/>
            <person name="Yang Q."/>
        </authorList>
    </citation>
    <scope>NUCLEOTIDE SEQUENCE</scope>
    <source>
        <strain evidence="2">DSM 44626</strain>
    </source>
</reference>
<dbReference type="Proteomes" id="UP000028880">
    <property type="component" value="Unassembled WGS sequence"/>
</dbReference>
<name>A0A024K0Y8_9MYCO</name>
<organism evidence="2">
    <name type="scientific">Mycobacterium triplex</name>
    <dbReference type="NCBI Taxonomy" id="47839"/>
    <lineage>
        <taxon>Bacteria</taxon>
        <taxon>Bacillati</taxon>
        <taxon>Actinomycetota</taxon>
        <taxon>Actinomycetes</taxon>
        <taxon>Mycobacteriales</taxon>
        <taxon>Mycobacteriaceae</taxon>
        <taxon>Mycobacterium</taxon>
        <taxon>Mycobacterium simiae complex</taxon>
    </lineage>
</organism>
<accession>A0A024K0Y8</accession>